<dbReference type="PRINTS" id="PR00320">
    <property type="entry name" value="GPROTEINBRPT"/>
</dbReference>
<dbReference type="Proteomes" id="UP001054857">
    <property type="component" value="Unassembled WGS sequence"/>
</dbReference>
<feature type="compositionally biased region" description="Acidic residues" evidence="4">
    <location>
        <begin position="128"/>
        <end position="140"/>
    </location>
</feature>
<dbReference type="SUPFAM" id="SSF50978">
    <property type="entry name" value="WD40 repeat-like"/>
    <property type="match status" value="1"/>
</dbReference>
<keyword evidence="2" id="KW-0677">Repeat</keyword>
<dbReference type="InterPro" id="IPR020472">
    <property type="entry name" value="WD40_PAC1"/>
</dbReference>
<feature type="repeat" description="WD" evidence="3">
    <location>
        <begin position="462"/>
        <end position="488"/>
    </location>
</feature>
<keyword evidence="6" id="KW-1185">Reference proteome</keyword>
<protein>
    <submittedName>
        <fullName evidence="5">Uncharacterized protein</fullName>
    </submittedName>
</protein>
<feature type="compositionally biased region" description="Low complexity" evidence="4">
    <location>
        <begin position="10"/>
        <end position="24"/>
    </location>
</feature>
<dbReference type="InterPro" id="IPR051858">
    <property type="entry name" value="WD_repeat_GAD-1"/>
</dbReference>
<feature type="repeat" description="WD" evidence="3">
    <location>
        <begin position="306"/>
        <end position="338"/>
    </location>
</feature>
<proteinExistence type="predicted"/>
<feature type="compositionally biased region" description="Basic and acidic residues" evidence="4">
    <location>
        <begin position="141"/>
        <end position="161"/>
    </location>
</feature>
<feature type="region of interest" description="Disordered" evidence="4">
    <location>
        <begin position="1"/>
        <end position="24"/>
    </location>
</feature>
<dbReference type="EMBL" id="BMAR01000012">
    <property type="protein sequence ID" value="GFR46159.1"/>
    <property type="molecule type" value="Genomic_DNA"/>
</dbReference>
<dbReference type="SMART" id="SM00320">
    <property type="entry name" value="WD40"/>
    <property type="match status" value="5"/>
</dbReference>
<evidence type="ECO:0000256" key="3">
    <source>
        <dbReference type="PROSITE-ProRule" id="PRU00221"/>
    </source>
</evidence>
<feature type="region of interest" description="Disordered" evidence="4">
    <location>
        <begin position="46"/>
        <end position="296"/>
    </location>
</feature>
<feature type="compositionally biased region" description="Gly residues" evidence="4">
    <location>
        <begin position="207"/>
        <end position="221"/>
    </location>
</feature>
<dbReference type="PANTHER" id="PTHR16017">
    <property type="entry name" value="GASTRULATION DEFECTIVE PROTEIN 1-RELATED"/>
    <property type="match status" value="1"/>
</dbReference>
<evidence type="ECO:0000256" key="4">
    <source>
        <dbReference type="SAM" id="MobiDB-lite"/>
    </source>
</evidence>
<organism evidence="5 6">
    <name type="scientific">Astrephomene gubernaculifera</name>
    <dbReference type="NCBI Taxonomy" id="47775"/>
    <lineage>
        <taxon>Eukaryota</taxon>
        <taxon>Viridiplantae</taxon>
        <taxon>Chlorophyta</taxon>
        <taxon>core chlorophytes</taxon>
        <taxon>Chlorophyceae</taxon>
        <taxon>CS clade</taxon>
        <taxon>Chlamydomonadales</taxon>
        <taxon>Astrephomenaceae</taxon>
        <taxon>Astrephomene</taxon>
    </lineage>
</organism>
<dbReference type="PROSITE" id="PS50294">
    <property type="entry name" value="WD_REPEATS_REGION"/>
    <property type="match status" value="2"/>
</dbReference>
<accession>A0AAD3HLV8</accession>
<reference evidence="5 6" key="1">
    <citation type="journal article" date="2021" name="Sci. Rep.">
        <title>Genome sequencing of the multicellular alga Astrephomene provides insights into convergent evolution of germ-soma differentiation.</title>
        <authorList>
            <person name="Yamashita S."/>
            <person name="Yamamoto K."/>
            <person name="Matsuzaki R."/>
            <person name="Suzuki S."/>
            <person name="Yamaguchi H."/>
            <person name="Hirooka S."/>
            <person name="Minakuchi Y."/>
            <person name="Miyagishima S."/>
            <person name="Kawachi M."/>
            <person name="Toyoda A."/>
            <person name="Nozaki H."/>
        </authorList>
    </citation>
    <scope>NUCLEOTIDE SEQUENCE [LARGE SCALE GENOMIC DNA]</scope>
    <source>
        <strain evidence="5 6">NIES-4017</strain>
    </source>
</reference>
<feature type="compositionally biased region" description="Low complexity" evidence="4">
    <location>
        <begin position="228"/>
        <end position="246"/>
    </location>
</feature>
<dbReference type="GO" id="GO:0005634">
    <property type="term" value="C:nucleus"/>
    <property type="evidence" value="ECO:0007669"/>
    <property type="project" value="TreeGrafter"/>
</dbReference>
<evidence type="ECO:0000256" key="2">
    <source>
        <dbReference type="ARBA" id="ARBA00022737"/>
    </source>
</evidence>
<dbReference type="AlphaFoldDB" id="A0AAD3HLV8"/>
<feature type="compositionally biased region" description="Low complexity" evidence="4">
    <location>
        <begin position="106"/>
        <end position="117"/>
    </location>
</feature>
<feature type="repeat" description="WD" evidence="3">
    <location>
        <begin position="534"/>
        <end position="561"/>
    </location>
</feature>
<dbReference type="InterPro" id="IPR015943">
    <property type="entry name" value="WD40/YVTN_repeat-like_dom_sf"/>
</dbReference>
<feature type="compositionally biased region" description="Gly residues" evidence="4">
    <location>
        <begin position="90"/>
        <end position="99"/>
    </location>
</feature>
<dbReference type="GO" id="GO:0035861">
    <property type="term" value="C:site of double-strand break"/>
    <property type="evidence" value="ECO:0007669"/>
    <property type="project" value="TreeGrafter"/>
</dbReference>
<dbReference type="PANTHER" id="PTHR16017:SF0">
    <property type="entry name" value="WD REPEAT-CONTAINING PROTEIN 70"/>
    <property type="match status" value="1"/>
</dbReference>
<dbReference type="InterPro" id="IPR036322">
    <property type="entry name" value="WD40_repeat_dom_sf"/>
</dbReference>
<evidence type="ECO:0000313" key="5">
    <source>
        <dbReference type="EMBL" id="GFR46159.1"/>
    </source>
</evidence>
<dbReference type="Gene3D" id="2.130.10.10">
    <property type="entry name" value="YVTN repeat-like/Quinoprotein amine dehydrogenase"/>
    <property type="match status" value="2"/>
</dbReference>
<evidence type="ECO:0000256" key="1">
    <source>
        <dbReference type="ARBA" id="ARBA00022574"/>
    </source>
</evidence>
<name>A0AAD3HLV8_9CHLO</name>
<dbReference type="PROSITE" id="PS50082">
    <property type="entry name" value="WD_REPEATS_2"/>
    <property type="match status" value="4"/>
</dbReference>
<sequence>MSSDEDAEELAALRAQRAARTGGAATLSQLRELQRRAEAASIDGGDYFEVAGGGAAVGPPKPPAAAPQGASGSSAGVAAGGSHGPPRPPGMGGGGGGSDGPPRPPSQQQGQQQALVGPPRPPPRQQQQEEEGGSGEEGEAEKEADGGRGWSEEPDRMDDPVRACLPMSFGAQEKKVANPIISHNAFRRGGSGSPPPPSAAARRGAAAAGGRGGGGGGGGSFGPPRPPSAAAQRQAEGGEEAGPSVRGPGGGEEEGEEGDGLVGPPRPPPGSDEEEEEEGDEGAAMAGQEEEEDDPYGLPITHEAILRGHTKAVTCLDVEHSGTRMVTGSHDYTVRIYDFHGMKSDMRSFRDVEASEGHPVLSVSWSPSGEAFLVVTGAAQAKLYDRDGRCQGEFVRGDMYIRDARNTRGHVSGLTGGWWHPTDRYTALTSSEDGTVRIWDTHNVLQKTVIKPSLARPVRTAVTAVSYNTTGSLIGAGLADGTVQVWSVGGKFGVSAAVGQVLPPKPQMVEKQGWTYVSRPNQLIRDAHVAGTEISSLCFSSDNTTLLSRGTDGTLKIWDLRRFQTPVHVHSNLPAPYAQTRAIFSPDESLILTGTGAAGESGAEGGSEGALVFFSRAKNELIRKVGMPGNVTALSWHPRLNQIFVGIGSRKMGETHALYDLTRSEKGVLGAASRRPRAPNPLDFTPPLLIKTPHALPMYRDDPVKKRKAEREAAKQRRPDLGMVAGRGKQGRLGATGGTLLTQHLLKQRGGLMAPEQEMDPREAILRHADKAKDEFAAWTAAYRATQPKPVYAQEEQEEEGEE</sequence>
<feature type="compositionally biased region" description="Low complexity" evidence="4">
    <location>
        <begin position="66"/>
        <end position="77"/>
    </location>
</feature>
<feature type="compositionally biased region" description="Acidic residues" evidence="4">
    <location>
        <begin position="271"/>
        <end position="281"/>
    </location>
</feature>
<dbReference type="Pfam" id="PF00400">
    <property type="entry name" value="WD40"/>
    <property type="match status" value="4"/>
</dbReference>
<comment type="caution">
    <text evidence="5">The sequence shown here is derived from an EMBL/GenBank/DDBJ whole genome shotgun (WGS) entry which is preliminary data.</text>
</comment>
<feature type="repeat" description="WD" evidence="3">
    <location>
        <begin position="407"/>
        <end position="440"/>
    </location>
</feature>
<keyword evidence="1 3" id="KW-0853">WD repeat</keyword>
<gene>
    <name evidence="5" type="ORF">Agub_g7687</name>
</gene>
<dbReference type="InterPro" id="IPR001680">
    <property type="entry name" value="WD40_rpt"/>
</dbReference>
<evidence type="ECO:0000313" key="6">
    <source>
        <dbReference type="Proteomes" id="UP001054857"/>
    </source>
</evidence>